<dbReference type="Proteomes" id="UP000472320">
    <property type="component" value="Unassembled WGS sequence"/>
</dbReference>
<name>A0A6L6QIT3_9BURK</name>
<dbReference type="RefSeq" id="WP_155454913.1">
    <property type="nucleotide sequence ID" value="NZ_WNKX01000010.1"/>
</dbReference>
<keyword evidence="3" id="KW-1185">Reference proteome</keyword>
<organism evidence="2 3">
    <name type="scientific">Massilia eburnea</name>
    <dbReference type="NCBI Taxonomy" id="1776165"/>
    <lineage>
        <taxon>Bacteria</taxon>
        <taxon>Pseudomonadati</taxon>
        <taxon>Pseudomonadota</taxon>
        <taxon>Betaproteobacteria</taxon>
        <taxon>Burkholderiales</taxon>
        <taxon>Oxalobacteraceae</taxon>
        <taxon>Telluria group</taxon>
        <taxon>Massilia</taxon>
    </lineage>
</organism>
<reference evidence="2 3" key="1">
    <citation type="submission" date="2019-11" db="EMBL/GenBank/DDBJ databases">
        <title>Type strains purchased from KCTC, JCM and DSMZ.</title>
        <authorList>
            <person name="Lu H."/>
        </authorList>
    </citation>
    <scope>NUCLEOTIDE SEQUENCE [LARGE SCALE GENOMIC DNA]</scope>
    <source>
        <strain evidence="2 3">JCM 31587</strain>
    </source>
</reference>
<evidence type="ECO:0000313" key="2">
    <source>
        <dbReference type="EMBL" id="MTW11974.1"/>
    </source>
</evidence>
<dbReference type="EMBL" id="WNKX01000010">
    <property type="protein sequence ID" value="MTW11974.1"/>
    <property type="molecule type" value="Genomic_DNA"/>
</dbReference>
<accession>A0A6L6QIT3</accession>
<feature type="transmembrane region" description="Helical" evidence="1">
    <location>
        <begin position="6"/>
        <end position="27"/>
    </location>
</feature>
<sequence>MDNFFGNASNVMTVVSFITFLGIVWWAKTGNWEEAAKLPFADEEKDHG</sequence>
<dbReference type="AlphaFoldDB" id="A0A6L6QIT3"/>
<keyword evidence="1" id="KW-0812">Transmembrane</keyword>
<evidence type="ECO:0000256" key="1">
    <source>
        <dbReference type="SAM" id="Phobius"/>
    </source>
</evidence>
<keyword evidence="1" id="KW-1133">Transmembrane helix</keyword>
<keyword evidence="1" id="KW-0472">Membrane</keyword>
<gene>
    <name evidence="2" type="ORF">GM658_15320</name>
</gene>
<comment type="caution">
    <text evidence="2">The sequence shown here is derived from an EMBL/GenBank/DDBJ whole genome shotgun (WGS) entry which is preliminary data.</text>
</comment>
<proteinExistence type="predicted"/>
<protein>
    <submittedName>
        <fullName evidence="2">CcoQ/FixQ family Cbb3-type cytochrome c oxidase assembly chaperone</fullName>
    </submittedName>
</protein>
<evidence type="ECO:0000313" key="3">
    <source>
        <dbReference type="Proteomes" id="UP000472320"/>
    </source>
</evidence>
<dbReference type="OrthoDB" id="8604580at2"/>